<name>A0A4Q4KJH2_9FLAO</name>
<keyword evidence="2" id="KW-1185">Reference proteome</keyword>
<protein>
    <submittedName>
        <fullName evidence="1">T9SS type A sorting domain-containing protein</fullName>
    </submittedName>
</protein>
<evidence type="ECO:0000313" key="2">
    <source>
        <dbReference type="Proteomes" id="UP000293952"/>
    </source>
</evidence>
<evidence type="ECO:0000313" key="1">
    <source>
        <dbReference type="EMBL" id="RYM32414.1"/>
    </source>
</evidence>
<dbReference type="RefSeq" id="WP_130094522.1">
    <property type="nucleotide sequence ID" value="NZ_SETE01000006.1"/>
</dbReference>
<dbReference type="EMBL" id="SETE01000006">
    <property type="protein sequence ID" value="RYM32414.1"/>
    <property type="molecule type" value="Genomic_DNA"/>
</dbReference>
<reference evidence="1 2" key="1">
    <citation type="submission" date="2019-02" db="EMBL/GenBank/DDBJ databases">
        <title>Genome sequence of the sea-ice species Brumimicrobium glaciale.</title>
        <authorList>
            <person name="Bowman J.P."/>
        </authorList>
    </citation>
    <scope>NUCLEOTIDE SEQUENCE [LARGE SCALE GENOMIC DNA]</scope>
    <source>
        <strain evidence="1 2">IC156</strain>
    </source>
</reference>
<gene>
    <name evidence="1" type="ORF">ERX46_14145</name>
</gene>
<accession>A0A4Q4KJH2</accession>
<dbReference type="AlphaFoldDB" id="A0A4Q4KJH2"/>
<organism evidence="1 2">
    <name type="scientific">Brumimicrobium glaciale</name>
    <dbReference type="NCBI Taxonomy" id="200475"/>
    <lineage>
        <taxon>Bacteria</taxon>
        <taxon>Pseudomonadati</taxon>
        <taxon>Bacteroidota</taxon>
        <taxon>Flavobacteriia</taxon>
        <taxon>Flavobacteriales</taxon>
        <taxon>Crocinitomicaceae</taxon>
        <taxon>Brumimicrobium</taxon>
    </lineage>
</organism>
<dbReference type="Proteomes" id="UP000293952">
    <property type="component" value="Unassembled WGS sequence"/>
</dbReference>
<proteinExistence type="predicted"/>
<sequence length="281" mass="32398">MKNSLFLLFSLTIGGLFGQQTPEFSFELYFEDAIGNKDTITLGYDELATNGIDAPFGEVDKLNDAWNTTLEARVGDKTYSGLNTSSVWINSNSYLSKKQILNSYCQDIDYPERISIQFTTDNYPIKIKWDKKIFDEDCQKYSFLFGQDDHYHFDATGFLMLRSADSLVIDSSFVFLGRELASYETNGNIIGVLQFVFHRYYNLNIEVNQIDLPNVFPNPINGDYIKVMFEGQYEIKDMTGKIIQKGIIENDRILFHNHQNGIFNLLLFNKSKSYNLKIIKL</sequence>
<comment type="caution">
    <text evidence="1">The sequence shown here is derived from an EMBL/GenBank/DDBJ whole genome shotgun (WGS) entry which is preliminary data.</text>
</comment>
<dbReference type="OrthoDB" id="1391467at2"/>